<protein>
    <submittedName>
        <fullName evidence="1">Uncharacterized protein</fullName>
    </submittedName>
</protein>
<gene>
    <name evidence="1" type="ORF">METZ01_LOCUS384377</name>
</gene>
<feature type="non-terminal residue" evidence="1">
    <location>
        <position position="1"/>
    </location>
</feature>
<evidence type="ECO:0000313" key="1">
    <source>
        <dbReference type="EMBL" id="SVD31523.1"/>
    </source>
</evidence>
<dbReference type="AlphaFoldDB" id="A0A382UBA2"/>
<sequence length="61" mass="6814">PEASLPRRLYLPFGTPANQARKFRVDGWITIQGLDQAVEPEAEARTLACEHILRGDEPAKL</sequence>
<dbReference type="EMBL" id="UINC01142904">
    <property type="protein sequence ID" value="SVD31523.1"/>
    <property type="molecule type" value="Genomic_DNA"/>
</dbReference>
<name>A0A382UBA2_9ZZZZ</name>
<organism evidence="1">
    <name type="scientific">marine metagenome</name>
    <dbReference type="NCBI Taxonomy" id="408172"/>
    <lineage>
        <taxon>unclassified sequences</taxon>
        <taxon>metagenomes</taxon>
        <taxon>ecological metagenomes</taxon>
    </lineage>
</organism>
<accession>A0A382UBA2</accession>
<proteinExistence type="predicted"/>
<reference evidence="1" key="1">
    <citation type="submission" date="2018-05" db="EMBL/GenBank/DDBJ databases">
        <authorList>
            <person name="Lanie J.A."/>
            <person name="Ng W.-L."/>
            <person name="Kazmierczak K.M."/>
            <person name="Andrzejewski T.M."/>
            <person name="Davidsen T.M."/>
            <person name="Wayne K.J."/>
            <person name="Tettelin H."/>
            <person name="Glass J.I."/>
            <person name="Rusch D."/>
            <person name="Podicherti R."/>
            <person name="Tsui H.-C.T."/>
            <person name="Winkler M.E."/>
        </authorList>
    </citation>
    <scope>NUCLEOTIDE SEQUENCE</scope>
</reference>